<keyword evidence="2" id="KW-0804">Transcription</keyword>
<reference evidence="5" key="2">
    <citation type="submission" date="2025-04" db="UniProtKB">
        <authorList>
            <consortium name="RefSeq"/>
        </authorList>
    </citation>
    <scope>IDENTIFICATION</scope>
    <source>
        <tissue evidence="5 6">Leaves</tissue>
    </source>
</reference>
<dbReference type="Proteomes" id="UP001652660">
    <property type="component" value="Chromosome 4c"/>
</dbReference>
<dbReference type="PROSITE" id="PS50985">
    <property type="entry name" value="GRAS"/>
    <property type="match status" value="1"/>
</dbReference>
<evidence type="ECO:0000313" key="6">
    <source>
        <dbReference type="RefSeq" id="XP_071900922.1"/>
    </source>
</evidence>
<reference evidence="4" key="1">
    <citation type="journal article" date="2025" name="Foods">
        <title>Unveiling the Microbial Signatures of Arabica Coffee Cherries: Insights into Ripeness Specific Diversity, Functional Traits, and Implications for Quality and Safety.</title>
        <authorList>
            <consortium name="RefSeq"/>
            <person name="Tenea G.N."/>
            <person name="Cifuentes V."/>
            <person name="Reyes P."/>
            <person name="Cevallos-Vallejos M."/>
        </authorList>
    </citation>
    <scope>NUCLEOTIDE SEQUENCE [LARGE SCALE GENOMIC DNA]</scope>
</reference>
<keyword evidence="4" id="KW-1185">Reference proteome</keyword>
<protein>
    <submittedName>
        <fullName evidence="5 6">DELLA protein RGL3-like</fullName>
    </submittedName>
</protein>
<gene>
    <name evidence="5" type="primary">LOC113738992</name>
    <name evidence="6" type="synonym">LOC140004682</name>
</gene>
<feature type="short sequence motif" description="LXXLL motif" evidence="3">
    <location>
        <begin position="208"/>
        <end position="212"/>
    </location>
</feature>
<evidence type="ECO:0000256" key="3">
    <source>
        <dbReference type="PROSITE-ProRule" id="PRU01191"/>
    </source>
</evidence>
<dbReference type="AlphaFoldDB" id="A0A6P6X383"/>
<dbReference type="Pfam" id="PF03514">
    <property type="entry name" value="GRAS"/>
    <property type="match status" value="1"/>
</dbReference>
<evidence type="ECO:0000313" key="4">
    <source>
        <dbReference type="Proteomes" id="UP001652660"/>
    </source>
</evidence>
<accession>A0A6P6X383</accession>
<organism evidence="4 5">
    <name type="scientific">Coffea arabica</name>
    <name type="common">Arabian coffee</name>
    <dbReference type="NCBI Taxonomy" id="13443"/>
    <lineage>
        <taxon>Eukaryota</taxon>
        <taxon>Viridiplantae</taxon>
        <taxon>Streptophyta</taxon>
        <taxon>Embryophyta</taxon>
        <taxon>Tracheophyta</taxon>
        <taxon>Spermatophyta</taxon>
        <taxon>Magnoliopsida</taxon>
        <taxon>eudicotyledons</taxon>
        <taxon>Gunneridae</taxon>
        <taxon>Pentapetalae</taxon>
        <taxon>asterids</taxon>
        <taxon>lamiids</taxon>
        <taxon>Gentianales</taxon>
        <taxon>Rubiaceae</taxon>
        <taxon>Ixoroideae</taxon>
        <taxon>Gardenieae complex</taxon>
        <taxon>Bertiereae - Coffeeae clade</taxon>
        <taxon>Coffeeae</taxon>
        <taxon>Coffea</taxon>
    </lineage>
</organism>
<evidence type="ECO:0000313" key="5">
    <source>
        <dbReference type="RefSeq" id="XP_027122050.1"/>
    </source>
</evidence>
<evidence type="ECO:0000256" key="1">
    <source>
        <dbReference type="ARBA" id="ARBA00023015"/>
    </source>
</evidence>
<evidence type="ECO:0000256" key="2">
    <source>
        <dbReference type="ARBA" id="ARBA00023163"/>
    </source>
</evidence>
<dbReference type="RefSeq" id="XP_071900922.1">
    <property type="nucleotide sequence ID" value="XM_072044821.1"/>
</dbReference>
<comment type="caution">
    <text evidence="3">Lacks conserved residue(s) required for the propagation of feature annotation.</text>
</comment>
<dbReference type="RefSeq" id="XP_027122050.1">
    <property type="nucleotide sequence ID" value="XM_027266249.1"/>
</dbReference>
<dbReference type="GeneID" id="113738992"/>
<dbReference type="InterPro" id="IPR005202">
    <property type="entry name" value="TF_GRAS"/>
</dbReference>
<proteinExistence type="inferred from homology"/>
<sequence length="284" mass="32080">MWYKVERLRNPQKLLEESPDTPNNSCCSQALLTDKIMKLAKAQLVQLNSKKADVLSSGKGCFKGQCGVSSKVAQDLELALLVQAAAEKVEDEQLVYARKLLNICDVLASKTCNFVQKEVPFCLETQFISSQSILEAVTAAKKVHLMDFEIDNGSQWTLIMEALAVSHECPVEHLKITDIVVSDLKDLKEEFYNSVADEAVAIDLAYRLWSLLAWPNHLEALMAVIKNLKPSFLVLKEVEVYAKALTFLERFNEKLLFISGLIDSTNSCMEKHILYRKLVEEVHW</sequence>
<keyword evidence="1" id="KW-0805">Transcription regulation</keyword>
<comment type="similarity">
    <text evidence="3">Belongs to the GRAS family.</text>
</comment>
<name>A0A6P6X383_COFAR</name>
<dbReference type="PANTHER" id="PTHR31636">
    <property type="entry name" value="OSJNBA0084A10.13 PROTEIN-RELATED"/>
    <property type="match status" value="1"/>
</dbReference>